<name>A0A8R7P6S1_TRIUA</name>
<feature type="region of interest" description="Disordered" evidence="1">
    <location>
        <begin position="71"/>
        <end position="115"/>
    </location>
</feature>
<reference evidence="2" key="2">
    <citation type="submission" date="2018-03" db="EMBL/GenBank/DDBJ databases">
        <title>The Triticum urartu genome reveals the dynamic nature of wheat genome evolution.</title>
        <authorList>
            <person name="Ling H."/>
            <person name="Ma B."/>
            <person name="Shi X."/>
            <person name="Liu H."/>
            <person name="Dong L."/>
            <person name="Sun H."/>
            <person name="Cao Y."/>
            <person name="Gao Q."/>
            <person name="Zheng S."/>
            <person name="Li Y."/>
            <person name="Yu Y."/>
            <person name="Du H."/>
            <person name="Qi M."/>
            <person name="Li Y."/>
            <person name="Yu H."/>
            <person name="Cui Y."/>
            <person name="Wang N."/>
            <person name="Chen C."/>
            <person name="Wu H."/>
            <person name="Zhao Y."/>
            <person name="Zhang J."/>
            <person name="Li Y."/>
            <person name="Zhou W."/>
            <person name="Zhang B."/>
            <person name="Hu W."/>
            <person name="Eijk M."/>
            <person name="Tang J."/>
            <person name="Witsenboer H."/>
            <person name="Zhao S."/>
            <person name="Li Z."/>
            <person name="Zhang A."/>
            <person name="Wang D."/>
            <person name="Liang C."/>
        </authorList>
    </citation>
    <scope>NUCLEOTIDE SEQUENCE [LARGE SCALE GENOMIC DNA]</scope>
    <source>
        <strain evidence="2">cv. G1812</strain>
    </source>
</reference>
<dbReference type="AlphaFoldDB" id="A0A8R7P6S1"/>
<reference evidence="3" key="1">
    <citation type="journal article" date="2013" name="Nature">
        <title>Draft genome of the wheat A-genome progenitor Triticum urartu.</title>
        <authorList>
            <person name="Ling H.Q."/>
            <person name="Zhao S."/>
            <person name="Liu D."/>
            <person name="Wang J."/>
            <person name="Sun H."/>
            <person name="Zhang C."/>
            <person name="Fan H."/>
            <person name="Li D."/>
            <person name="Dong L."/>
            <person name="Tao Y."/>
            <person name="Gao C."/>
            <person name="Wu H."/>
            <person name="Li Y."/>
            <person name="Cui Y."/>
            <person name="Guo X."/>
            <person name="Zheng S."/>
            <person name="Wang B."/>
            <person name="Yu K."/>
            <person name="Liang Q."/>
            <person name="Yang W."/>
            <person name="Lou X."/>
            <person name="Chen J."/>
            <person name="Feng M."/>
            <person name="Jian J."/>
            <person name="Zhang X."/>
            <person name="Luo G."/>
            <person name="Jiang Y."/>
            <person name="Liu J."/>
            <person name="Wang Z."/>
            <person name="Sha Y."/>
            <person name="Zhang B."/>
            <person name="Wu H."/>
            <person name="Tang D."/>
            <person name="Shen Q."/>
            <person name="Xue P."/>
            <person name="Zou S."/>
            <person name="Wang X."/>
            <person name="Liu X."/>
            <person name="Wang F."/>
            <person name="Yang Y."/>
            <person name="An X."/>
            <person name="Dong Z."/>
            <person name="Zhang K."/>
            <person name="Zhang X."/>
            <person name="Luo M.C."/>
            <person name="Dvorak J."/>
            <person name="Tong Y."/>
            <person name="Wang J."/>
            <person name="Yang H."/>
            <person name="Li Z."/>
            <person name="Wang D."/>
            <person name="Zhang A."/>
            <person name="Wang J."/>
        </authorList>
    </citation>
    <scope>NUCLEOTIDE SEQUENCE</scope>
    <source>
        <strain evidence="3">cv. G1812</strain>
    </source>
</reference>
<evidence type="ECO:0000313" key="3">
    <source>
        <dbReference type="Proteomes" id="UP000015106"/>
    </source>
</evidence>
<feature type="region of interest" description="Disordered" evidence="1">
    <location>
        <begin position="15"/>
        <end position="41"/>
    </location>
</feature>
<dbReference type="EnsemblPlants" id="TuG1812G0100004067.01.T01">
    <property type="protein sequence ID" value="TuG1812G0100004067.01.T01.cds307869"/>
    <property type="gene ID" value="TuG1812G0100004067.01"/>
</dbReference>
<sequence>MARTRRGFFMRVVKSSTSVMSTSSPSTAGSHSSSLTRLPTKNSKCSMASVYPGHILRPAPKGIILISLLPVMSTPHPSPPSRNRSGRNSRAAAHTVSSRPNSATRKLTSAPLGTL</sequence>
<evidence type="ECO:0000256" key="1">
    <source>
        <dbReference type="SAM" id="MobiDB-lite"/>
    </source>
</evidence>
<organism evidence="2 3">
    <name type="scientific">Triticum urartu</name>
    <name type="common">Red wild einkorn</name>
    <name type="synonym">Crithodium urartu</name>
    <dbReference type="NCBI Taxonomy" id="4572"/>
    <lineage>
        <taxon>Eukaryota</taxon>
        <taxon>Viridiplantae</taxon>
        <taxon>Streptophyta</taxon>
        <taxon>Embryophyta</taxon>
        <taxon>Tracheophyta</taxon>
        <taxon>Spermatophyta</taxon>
        <taxon>Magnoliopsida</taxon>
        <taxon>Liliopsida</taxon>
        <taxon>Poales</taxon>
        <taxon>Poaceae</taxon>
        <taxon>BOP clade</taxon>
        <taxon>Pooideae</taxon>
        <taxon>Triticodae</taxon>
        <taxon>Triticeae</taxon>
        <taxon>Triticinae</taxon>
        <taxon>Triticum</taxon>
    </lineage>
</organism>
<dbReference type="Gramene" id="TuG1812G0100004067.01.T01">
    <property type="protein sequence ID" value="TuG1812G0100004067.01.T01.cds307869"/>
    <property type="gene ID" value="TuG1812G0100004067.01"/>
</dbReference>
<feature type="compositionally biased region" description="Low complexity" evidence="1">
    <location>
        <begin position="81"/>
        <end position="94"/>
    </location>
</feature>
<dbReference type="Proteomes" id="UP000015106">
    <property type="component" value="Chromosome 1"/>
</dbReference>
<accession>A0A8R7P6S1</accession>
<reference evidence="2" key="3">
    <citation type="submission" date="2022-06" db="UniProtKB">
        <authorList>
            <consortium name="EnsemblPlants"/>
        </authorList>
    </citation>
    <scope>IDENTIFICATION</scope>
</reference>
<proteinExistence type="predicted"/>
<keyword evidence="3" id="KW-1185">Reference proteome</keyword>
<evidence type="ECO:0000313" key="2">
    <source>
        <dbReference type="EnsemblPlants" id="TuG1812G0100004067.01.T01.cds307869"/>
    </source>
</evidence>
<feature type="compositionally biased region" description="Low complexity" evidence="1">
    <location>
        <begin position="15"/>
        <end position="36"/>
    </location>
</feature>
<feature type="compositionally biased region" description="Polar residues" evidence="1">
    <location>
        <begin position="95"/>
        <end position="107"/>
    </location>
</feature>
<protein>
    <submittedName>
        <fullName evidence="2">Uncharacterized protein</fullName>
    </submittedName>
</protein>